<evidence type="ECO:0000313" key="3">
    <source>
        <dbReference type="EMBL" id="KPV48538.1"/>
    </source>
</evidence>
<dbReference type="InterPro" id="IPR050965">
    <property type="entry name" value="UPF0336/Enoyl-CoA_hydratase"/>
</dbReference>
<sequence>MDYIENRTFDEIAPGDAASLTRTLTDADIKLFAIMSGDVNPAHLDEEFARNDMFHKIIAHGMWGGALISTLLGTQLPGPGTIYLSQTLRFRRPVAIGDAVTVTVQALVKDPAKHRITFDCTCANQAGETVISGTAEVIAPTEKIKRPRVTLPDLHLHDHGARYRQLIAATAGQPAIRVGVVHPVEPGILRDVVEAARAGLIDPVLIGPQARIQAAADTAGIDLAPF</sequence>
<dbReference type="PANTHER" id="PTHR43437:SF3">
    <property type="entry name" value="HYDROXYACYL-THIOESTER DEHYDRATASE TYPE 2, MITOCHONDRIAL"/>
    <property type="match status" value="1"/>
</dbReference>
<feature type="non-terminal residue" evidence="3">
    <location>
        <position position="226"/>
    </location>
</feature>
<accession>A0A0P9F889</accession>
<evidence type="ECO:0000259" key="2">
    <source>
        <dbReference type="Pfam" id="PF01575"/>
    </source>
</evidence>
<reference evidence="3 4" key="1">
    <citation type="submission" date="2015-09" db="EMBL/GenBank/DDBJ databases">
        <title>Draft genome sequence of Kouleothrix aurantiaca JCM 19913.</title>
        <authorList>
            <person name="Hemp J."/>
        </authorList>
    </citation>
    <scope>NUCLEOTIDE SEQUENCE [LARGE SCALE GENOMIC DNA]</scope>
    <source>
        <strain evidence="3 4">COM-B</strain>
    </source>
</reference>
<dbReference type="NCBIfam" id="NF006045">
    <property type="entry name" value="PRK08190.1"/>
    <property type="match status" value="1"/>
</dbReference>
<organism evidence="3 4">
    <name type="scientific">Kouleothrix aurantiaca</name>
    <dbReference type="NCBI Taxonomy" id="186479"/>
    <lineage>
        <taxon>Bacteria</taxon>
        <taxon>Bacillati</taxon>
        <taxon>Chloroflexota</taxon>
        <taxon>Chloroflexia</taxon>
        <taxon>Chloroflexales</taxon>
        <taxon>Roseiflexineae</taxon>
        <taxon>Roseiflexaceae</taxon>
        <taxon>Kouleothrix</taxon>
    </lineage>
</organism>
<name>A0A0P9F889_9CHLR</name>
<dbReference type="PANTHER" id="PTHR43437">
    <property type="entry name" value="HYDROXYACYL-THIOESTER DEHYDRATASE TYPE 2, MITOCHONDRIAL-RELATED"/>
    <property type="match status" value="1"/>
</dbReference>
<dbReference type="EMBL" id="LJCR01002575">
    <property type="protein sequence ID" value="KPV48538.1"/>
    <property type="molecule type" value="Genomic_DNA"/>
</dbReference>
<keyword evidence="1" id="KW-0456">Lyase</keyword>
<dbReference type="AlphaFoldDB" id="A0A0P9F889"/>
<dbReference type="Proteomes" id="UP000050509">
    <property type="component" value="Unassembled WGS sequence"/>
</dbReference>
<evidence type="ECO:0000256" key="1">
    <source>
        <dbReference type="ARBA" id="ARBA00023239"/>
    </source>
</evidence>
<dbReference type="SUPFAM" id="SSF53659">
    <property type="entry name" value="Isocitrate/Isopropylmalate dehydrogenase-like"/>
    <property type="match status" value="1"/>
</dbReference>
<dbReference type="GO" id="GO:0019171">
    <property type="term" value="F:(3R)-hydroxyacyl-[acyl-carrier-protein] dehydratase activity"/>
    <property type="evidence" value="ECO:0007669"/>
    <property type="project" value="TreeGrafter"/>
</dbReference>
<dbReference type="Pfam" id="PF01575">
    <property type="entry name" value="MaoC_dehydratas"/>
    <property type="match status" value="1"/>
</dbReference>
<evidence type="ECO:0000313" key="4">
    <source>
        <dbReference type="Proteomes" id="UP000050509"/>
    </source>
</evidence>
<dbReference type="SUPFAM" id="SSF54637">
    <property type="entry name" value="Thioesterase/thiol ester dehydrase-isomerase"/>
    <property type="match status" value="1"/>
</dbReference>
<comment type="caution">
    <text evidence="3">The sequence shown here is derived from an EMBL/GenBank/DDBJ whole genome shotgun (WGS) entry which is preliminary data.</text>
</comment>
<keyword evidence="4" id="KW-1185">Reference proteome</keyword>
<dbReference type="InterPro" id="IPR029069">
    <property type="entry name" value="HotDog_dom_sf"/>
</dbReference>
<protein>
    <submittedName>
        <fullName evidence="3">Enoyl-CoA hydratase</fullName>
    </submittedName>
</protein>
<feature type="domain" description="MaoC-like" evidence="2">
    <location>
        <begin position="20"/>
        <end position="112"/>
    </location>
</feature>
<dbReference type="InterPro" id="IPR002539">
    <property type="entry name" value="MaoC-like_dom"/>
</dbReference>
<dbReference type="GO" id="GO:0006633">
    <property type="term" value="P:fatty acid biosynthetic process"/>
    <property type="evidence" value="ECO:0007669"/>
    <property type="project" value="TreeGrafter"/>
</dbReference>
<gene>
    <name evidence="3" type="ORF">SE17_37535</name>
</gene>
<dbReference type="CDD" id="cd03449">
    <property type="entry name" value="R_hydratase"/>
    <property type="match status" value="1"/>
</dbReference>
<dbReference type="Gene3D" id="3.10.129.10">
    <property type="entry name" value="Hotdog Thioesterase"/>
    <property type="match status" value="1"/>
</dbReference>
<proteinExistence type="predicted"/>
<dbReference type="FunFam" id="3.10.129.10:FF:000042">
    <property type="entry name" value="MaoC domain protein dehydratase"/>
    <property type="match status" value="1"/>
</dbReference>